<dbReference type="AlphaFoldDB" id="A0A1Y5RIS5"/>
<dbReference type="EMBL" id="FWFT01000001">
    <property type="protein sequence ID" value="SLN18308.1"/>
    <property type="molecule type" value="Genomic_DNA"/>
</dbReference>
<accession>A0A1Y5RIS5</accession>
<dbReference type="RefSeq" id="WP_085863036.1">
    <property type="nucleotide sequence ID" value="NZ_FWFT01000001.1"/>
</dbReference>
<dbReference type="GO" id="GO:0033608">
    <property type="term" value="F:formyl-CoA transferase activity"/>
    <property type="evidence" value="ECO:0007669"/>
    <property type="project" value="UniProtKB-EC"/>
</dbReference>
<name>A0A1Y5RIS5_9RHOB</name>
<dbReference type="OrthoDB" id="9806585at2"/>
<dbReference type="InterPro" id="IPR003673">
    <property type="entry name" value="CoA-Trfase_fam_III"/>
</dbReference>
<evidence type="ECO:0000313" key="2">
    <source>
        <dbReference type="Proteomes" id="UP000193623"/>
    </source>
</evidence>
<dbReference type="Gene3D" id="3.40.50.10540">
    <property type="entry name" value="Crotonobetainyl-coa:carnitine coa-transferase, domain 1"/>
    <property type="match status" value="1"/>
</dbReference>
<dbReference type="Pfam" id="PF02515">
    <property type="entry name" value="CoA_transf_3"/>
    <property type="match status" value="1"/>
</dbReference>
<organism evidence="1 2">
    <name type="scientific">Pseudooctadecabacter jejudonensis</name>
    <dbReference type="NCBI Taxonomy" id="1391910"/>
    <lineage>
        <taxon>Bacteria</taxon>
        <taxon>Pseudomonadati</taxon>
        <taxon>Pseudomonadota</taxon>
        <taxon>Alphaproteobacteria</taxon>
        <taxon>Rhodobacterales</taxon>
        <taxon>Paracoccaceae</taxon>
        <taxon>Pseudooctadecabacter</taxon>
    </lineage>
</organism>
<sequence length="443" mass="46894">MTFAEQINAALFADPALPETPPVAVTGTGELPSCFATSDFAVATVSAAAGELAALRGDDAASVNRRHALMWFDMTLRPQGWTLPNLWDPIAGDYATADGWIRLHTNAPHHCAAALSVLGCDLDRAAVAKIVANWTAEDLETAVVAAKGCAAAMRPAEDWAHHPQGKAVAAEPLMDWTVTATDAAPVALHGVKILDLTRVLAGPVATRLLAGFGADVLRIDPPSWDEPGVVPEVTLGKRCAGLDLTQPDDRATFEALVRGADVMVHGYRRDALAGMGYNRDALRRLNPHLIDVSLNAYGNTGPWANRRGFDSLVQMSSGIAHTGMITAGANTPRPLPVQALDHGTGYLIAACVLRALRLRGATGTCTSARLSLARVAHLLASGGTRPYAGEALEETAQDLSPTIETTVWGTAQRIHFPIVTGVTQAHWPHPAGPLRRHRATWAP</sequence>
<dbReference type="PANTHER" id="PTHR48229">
    <property type="entry name" value="CAIB/BAIF FAMILY ENZYME (AFU_ORTHOLOGUE AFUA_1G05360)-RELATED"/>
    <property type="match status" value="1"/>
</dbReference>
<dbReference type="InterPro" id="IPR052985">
    <property type="entry name" value="CoA-trans_III_biosynth/detox"/>
</dbReference>
<dbReference type="SUPFAM" id="SSF89796">
    <property type="entry name" value="CoA-transferase family III (CaiB/BaiF)"/>
    <property type="match status" value="2"/>
</dbReference>
<keyword evidence="1" id="KW-0808">Transferase</keyword>
<evidence type="ECO:0000313" key="1">
    <source>
        <dbReference type="EMBL" id="SLN18308.1"/>
    </source>
</evidence>
<dbReference type="PANTHER" id="PTHR48229:SF1">
    <property type="entry name" value="ALPHA METHYLACYL-COA RACEMASE-RELATED"/>
    <property type="match status" value="1"/>
</dbReference>
<reference evidence="1 2" key="1">
    <citation type="submission" date="2017-03" db="EMBL/GenBank/DDBJ databases">
        <authorList>
            <person name="Afonso C.L."/>
            <person name="Miller P.J."/>
            <person name="Scott M.A."/>
            <person name="Spackman E."/>
            <person name="Goraichik I."/>
            <person name="Dimitrov K.M."/>
            <person name="Suarez D.L."/>
            <person name="Swayne D.E."/>
        </authorList>
    </citation>
    <scope>NUCLEOTIDE SEQUENCE [LARGE SCALE GENOMIC DNA]</scope>
    <source>
        <strain evidence="1 2">CECT 8397</strain>
    </source>
</reference>
<dbReference type="InterPro" id="IPR023606">
    <property type="entry name" value="CoA-Trfase_III_dom_1_sf"/>
</dbReference>
<keyword evidence="2" id="KW-1185">Reference proteome</keyword>
<proteinExistence type="predicted"/>
<dbReference type="Proteomes" id="UP000193623">
    <property type="component" value="Unassembled WGS sequence"/>
</dbReference>
<dbReference type="EC" id="2.8.3.16" evidence="1"/>
<gene>
    <name evidence="1" type="primary">frc_1</name>
    <name evidence="1" type="ORF">PSJ8397_00588</name>
</gene>
<protein>
    <submittedName>
        <fullName evidence="1">Formyl-coenzyme A transferase</fullName>
        <ecNumber evidence="1">2.8.3.16</ecNumber>
    </submittedName>
</protein>